<feature type="compositionally biased region" description="Basic and acidic residues" evidence="3">
    <location>
        <begin position="1361"/>
        <end position="1372"/>
    </location>
</feature>
<feature type="compositionally biased region" description="Gly residues" evidence="3">
    <location>
        <begin position="1411"/>
        <end position="1422"/>
    </location>
</feature>
<evidence type="ECO:0000256" key="1">
    <source>
        <dbReference type="ARBA" id="ARBA00022614"/>
    </source>
</evidence>
<feature type="compositionally biased region" description="Basic and acidic residues" evidence="3">
    <location>
        <begin position="673"/>
        <end position="686"/>
    </location>
</feature>
<feature type="region of interest" description="Disordered" evidence="3">
    <location>
        <begin position="158"/>
        <end position="177"/>
    </location>
</feature>
<organism evidence="4 5">
    <name type="scientific">Obba rivulosa</name>
    <dbReference type="NCBI Taxonomy" id="1052685"/>
    <lineage>
        <taxon>Eukaryota</taxon>
        <taxon>Fungi</taxon>
        <taxon>Dikarya</taxon>
        <taxon>Basidiomycota</taxon>
        <taxon>Agaricomycotina</taxon>
        <taxon>Agaricomycetes</taxon>
        <taxon>Polyporales</taxon>
        <taxon>Gelatoporiaceae</taxon>
        <taxon>Obba</taxon>
    </lineage>
</organism>
<evidence type="ECO:0000313" key="5">
    <source>
        <dbReference type="Proteomes" id="UP000250043"/>
    </source>
</evidence>
<feature type="region of interest" description="Disordered" evidence="3">
    <location>
        <begin position="251"/>
        <end position="293"/>
    </location>
</feature>
<feature type="compositionally biased region" description="Basic and acidic residues" evidence="3">
    <location>
        <begin position="916"/>
        <end position="926"/>
    </location>
</feature>
<dbReference type="Proteomes" id="UP000250043">
    <property type="component" value="Unassembled WGS sequence"/>
</dbReference>
<name>A0A8E2AV22_9APHY</name>
<dbReference type="PANTHER" id="PTHR47566:SF1">
    <property type="entry name" value="PROTEIN NUD1"/>
    <property type="match status" value="1"/>
</dbReference>
<feature type="region of interest" description="Disordered" evidence="3">
    <location>
        <begin position="1346"/>
        <end position="1446"/>
    </location>
</feature>
<dbReference type="SMART" id="SM00365">
    <property type="entry name" value="LRR_SD22"/>
    <property type="match status" value="5"/>
</dbReference>
<feature type="compositionally biased region" description="Gly residues" evidence="3">
    <location>
        <begin position="1434"/>
        <end position="1443"/>
    </location>
</feature>
<feature type="compositionally biased region" description="Polar residues" evidence="3">
    <location>
        <begin position="335"/>
        <end position="351"/>
    </location>
</feature>
<feature type="compositionally biased region" description="Polar residues" evidence="3">
    <location>
        <begin position="251"/>
        <end position="264"/>
    </location>
</feature>
<feature type="region of interest" description="Disordered" evidence="3">
    <location>
        <begin position="664"/>
        <end position="849"/>
    </location>
</feature>
<dbReference type="OrthoDB" id="7451790at2759"/>
<dbReference type="PROSITE" id="PS51450">
    <property type="entry name" value="LRR"/>
    <property type="match status" value="4"/>
</dbReference>
<feature type="compositionally biased region" description="Polar residues" evidence="3">
    <location>
        <begin position="886"/>
        <end position="900"/>
    </location>
</feature>
<feature type="compositionally biased region" description="Acidic residues" evidence="3">
    <location>
        <begin position="15"/>
        <end position="32"/>
    </location>
</feature>
<dbReference type="GO" id="GO:0061499">
    <property type="term" value="C:outer plaque of mitotic spindle pole body"/>
    <property type="evidence" value="ECO:0007669"/>
    <property type="project" value="TreeGrafter"/>
</dbReference>
<reference evidence="4 5" key="1">
    <citation type="submission" date="2016-07" db="EMBL/GenBank/DDBJ databases">
        <title>Draft genome of the white-rot fungus Obba rivulosa 3A-2.</title>
        <authorList>
            <consortium name="DOE Joint Genome Institute"/>
            <person name="Miettinen O."/>
            <person name="Riley R."/>
            <person name="Acob R."/>
            <person name="Barry K."/>
            <person name="Cullen D."/>
            <person name="De Vries R."/>
            <person name="Hainaut M."/>
            <person name="Hatakka A."/>
            <person name="Henrissat B."/>
            <person name="Hilden K."/>
            <person name="Kuo R."/>
            <person name="Labutti K."/>
            <person name="Lipzen A."/>
            <person name="Makela M.R."/>
            <person name="Sandor L."/>
            <person name="Spatafora J.W."/>
            <person name="Grigoriev I.V."/>
            <person name="Hibbett D.S."/>
        </authorList>
    </citation>
    <scope>NUCLEOTIDE SEQUENCE [LARGE SCALE GENOMIC DNA]</scope>
    <source>
        <strain evidence="4 5">3A-2</strain>
    </source>
</reference>
<feature type="region of interest" description="Disordered" evidence="3">
    <location>
        <begin position="424"/>
        <end position="467"/>
    </location>
</feature>
<keyword evidence="1" id="KW-0433">Leucine-rich repeat</keyword>
<gene>
    <name evidence="4" type="ORF">OBBRIDRAFT_792626</name>
</gene>
<dbReference type="GO" id="GO:1902412">
    <property type="term" value="P:regulation of mitotic cytokinesis"/>
    <property type="evidence" value="ECO:0007669"/>
    <property type="project" value="TreeGrafter"/>
</dbReference>
<evidence type="ECO:0000256" key="3">
    <source>
        <dbReference type="SAM" id="MobiDB-lite"/>
    </source>
</evidence>
<feature type="compositionally biased region" description="Basic and acidic residues" evidence="3">
    <location>
        <begin position="424"/>
        <end position="439"/>
    </location>
</feature>
<feature type="region of interest" description="Disordered" evidence="3">
    <location>
        <begin position="1"/>
        <end position="41"/>
    </location>
</feature>
<dbReference type="EMBL" id="KV722391">
    <property type="protein sequence ID" value="OCH91116.1"/>
    <property type="molecule type" value="Genomic_DNA"/>
</dbReference>
<evidence type="ECO:0008006" key="6">
    <source>
        <dbReference type="Google" id="ProtNLM"/>
    </source>
</evidence>
<feature type="compositionally biased region" description="Acidic residues" evidence="3">
    <location>
        <begin position="717"/>
        <end position="731"/>
    </location>
</feature>
<dbReference type="Gene3D" id="3.80.10.10">
    <property type="entry name" value="Ribonuclease Inhibitor"/>
    <property type="match status" value="2"/>
</dbReference>
<feature type="compositionally biased region" description="Low complexity" evidence="3">
    <location>
        <begin position="378"/>
        <end position="388"/>
    </location>
</feature>
<feature type="compositionally biased region" description="Low complexity" evidence="3">
    <location>
        <begin position="1423"/>
        <end position="1433"/>
    </location>
</feature>
<dbReference type="SUPFAM" id="SSF52058">
    <property type="entry name" value="L domain-like"/>
    <property type="match status" value="2"/>
</dbReference>
<dbReference type="SMART" id="SM00369">
    <property type="entry name" value="LRR_TYP"/>
    <property type="match status" value="7"/>
</dbReference>
<evidence type="ECO:0000256" key="2">
    <source>
        <dbReference type="ARBA" id="ARBA00022737"/>
    </source>
</evidence>
<sequence length="1528" mass="166282">MTEPATLSRPAWQTDELEDEWIDQDAEAEDDPIQASMHVHTTSDLSFTQPLGSVLSSRDDLDLQLGSPSSAGPGTFVIKEDVPAAPFLPHTPGQKKGLGKDFFSPLALEKMFEPPSPPSNQKALLPAQTNAPAVPSRLSQVYVPTHDDTEILDDSAQHATEDAAVQRSPEPADNRGPEALDREFTFAVPSPSPFHMINRVPEAQSTPGARRVGLPHVPGTDPRLRLFQFQYDTFTRDHLSAMVDSIAVNTPSGGSGTARSSQGPSPILSPIEETNGSRLRSAKRVKLSPASDFSTGDQAAVILRPRSPRKDYIGESRSLMEKIRQTRDFSTISTVATAHTPSTQEKTSSPGVQEPKQSEDDRRPSHLTVPPSDGGDGLSSTWSAASSSKKGSYSSLAYRQQAANLMAQIRNDMVDSKRLFSGETEMSHMQDESRAEKSVWSDTSEQPSYTSNQSFTATKARQNASPRKLLRRLSAADEVNRELAEDMSNMSLDTQQLVQQFPAPPPKLMVTDSSALSAGQDMLGHHNPVLLSVPTSASPTYPTESVRRHEDMTRFVSSSTASGTTLTAGSAESFVKHQGPHQMTRITPNDVPTLPDRVGKMVFDKVMMKWVKTTAAATVDMQQEPAAVVAEGDTESEDPFRDIESLQEDDSGKPIAPVDETIEQEEYEEDSTDLDKSRVQEITRGDETEDEEEVELTSFSFDGPPAPELAYAGINEAADDDAVESDSEDYGPESSSRDIVASHPGQVDSPAEGKPVARGPPTYPPGALMTPNPRARPSLDQTSTPVIRSAMKSRGATPVSALKDFNGSRLRTPVNHPGHRRSVSFSDGKHDGPIVGIGRDMPTPEGTMNDEDVSALAVGSSKSSVMLAPSARSKRIGDMLENLEAQSYETDSPSKTSSSGRPVHEELQLAKPRRPRGNDPNKEPSRRVFSRSLSAVKSPGTPGQRADATFLTECSFGVAHDRLVQVITDVQPFEPYWEQLTSIDLSNRNIDSVARLKEFLPRLDSLSLNSNQLSWLSGVPGSVRSLSVASNILTGVTSFSHLLNLEHLDISRNEIDTLRQLECLRHLRELRADGNRIDSIDGLQKMDGLLKLSLQENELREVDFKHFRWTRLEMLNLSQNRLASVEGLSSLTALIALNFDRNVLCNLEPAAPMQRLKILRVSGNKLQRLNAALFPNVRTLYADSNALGTIQRAGRLSKLENLSLRYQSARTSLSLSIRDVRDVRRLYLSGNPLQSGFLSEPCYNLVYLELARCRLTELPPDLANLVPNVRVLNLNYNFLEDIRPLEGLKRLRKLTVIGSRIKGSKQILRVLKGMQDVELLDFRMNPCTLGWYLPLLLQDTGLQAAQGKRKRSDGGSGDGVARSREQTEDEARGTGAGGKSAIHLGPLSRAPPSQSGGAHTGSAIELPGARGAAGPGIGGARGPGIPDAARAHGGQPGGGGLGGRDWKELDARFRRDLPDEQYAGRLAYRGMVMRTCPATRVLDGVEVSAKERDKAERLLEELARKRARGGEPGAEGTQARGGGAEHGR</sequence>
<dbReference type="InterPro" id="IPR003591">
    <property type="entry name" value="Leu-rich_rpt_typical-subtyp"/>
</dbReference>
<keyword evidence="2" id="KW-0677">Repeat</keyword>
<feature type="region of interest" description="Disordered" evidence="3">
    <location>
        <begin position="335"/>
        <end position="388"/>
    </location>
</feature>
<accession>A0A8E2AV22</accession>
<dbReference type="InterPro" id="IPR052574">
    <property type="entry name" value="CDIRP"/>
</dbReference>
<dbReference type="GO" id="GO:0031028">
    <property type="term" value="P:septation initiation signaling"/>
    <property type="evidence" value="ECO:0007669"/>
    <property type="project" value="TreeGrafter"/>
</dbReference>
<protein>
    <recommendedName>
        <fullName evidence="6">Septation initiation network scaffold protein cdc11</fullName>
    </recommendedName>
</protein>
<dbReference type="Pfam" id="PF13855">
    <property type="entry name" value="LRR_8"/>
    <property type="match status" value="1"/>
</dbReference>
<proteinExistence type="predicted"/>
<dbReference type="InterPro" id="IPR001611">
    <property type="entry name" value="Leu-rich_rpt"/>
</dbReference>
<evidence type="ECO:0000313" key="4">
    <source>
        <dbReference type="EMBL" id="OCH91116.1"/>
    </source>
</evidence>
<feature type="region of interest" description="Disordered" evidence="3">
    <location>
        <begin position="886"/>
        <end position="944"/>
    </location>
</feature>
<dbReference type="PANTHER" id="PTHR47566">
    <property type="match status" value="1"/>
</dbReference>
<feature type="region of interest" description="Disordered" evidence="3">
    <location>
        <begin position="1503"/>
        <end position="1528"/>
    </location>
</feature>
<feature type="compositionally biased region" description="Polar residues" evidence="3">
    <location>
        <begin position="440"/>
        <end position="465"/>
    </location>
</feature>
<keyword evidence="5" id="KW-1185">Reference proteome</keyword>
<dbReference type="GO" id="GO:0035591">
    <property type="term" value="F:signaling adaptor activity"/>
    <property type="evidence" value="ECO:0007669"/>
    <property type="project" value="TreeGrafter"/>
</dbReference>
<dbReference type="InterPro" id="IPR032675">
    <property type="entry name" value="LRR_dom_sf"/>
</dbReference>